<keyword evidence="2" id="KW-0444">Lipid biosynthesis</keyword>
<dbReference type="Gene3D" id="3.40.50.720">
    <property type="entry name" value="NAD(P)-binding Rossmann-like Domain"/>
    <property type="match status" value="1"/>
</dbReference>
<reference evidence="5" key="1">
    <citation type="submission" date="2022-12" db="EMBL/GenBank/DDBJ databases">
        <title>Genome assemblies of Blomia tropicalis.</title>
        <authorList>
            <person name="Cui Y."/>
        </authorList>
    </citation>
    <scope>NUCLEOTIDE SEQUENCE</scope>
    <source>
        <tissue evidence="5">Adult mites</tissue>
    </source>
</reference>
<sequence>MFLLELIQWIVVVIFAIRILVELYRYFNAIPFRWYNDGNQWAVITGGNDGIGFEFAQQLANKGYNLMLISRNDTRLNQARTRILNNLNSDTKIEIRTLAVDFSKLDIYDKVEEFIQPKVNDVYILVNNVGAAPSIPDYFTNEDTLHHDELINVNVVTITKLIEIILPMMVEKKRGLIISVTAIWARYLAPMWSMHSATKSYMAQLCQCLAEEYDSSGIAFCTLYTGGVSTKMAHNVRPNITIPRAECYVQSVLKSIKRCGNNTWTGYWSHELIHYWFEFMSMLGTKQVIGEFLHWFTRKYRALLLKRKSGNPLEINVRNLLES</sequence>
<keyword evidence="6" id="KW-1185">Reference proteome</keyword>
<dbReference type="GO" id="GO:0030497">
    <property type="term" value="P:fatty acid elongation"/>
    <property type="evidence" value="ECO:0007669"/>
    <property type="project" value="TreeGrafter"/>
</dbReference>
<keyword evidence="1" id="KW-0521">NADP</keyword>
<evidence type="ECO:0000256" key="3">
    <source>
        <dbReference type="ARBA" id="ARBA00023002"/>
    </source>
</evidence>
<keyword evidence="2" id="KW-0752">Steroid biosynthesis</keyword>
<dbReference type="GO" id="GO:0006694">
    <property type="term" value="P:steroid biosynthetic process"/>
    <property type="evidence" value="ECO:0007669"/>
    <property type="project" value="UniProtKB-KW"/>
</dbReference>
<name>A0A9Q0M595_BLOTA</name>
<dbReference type="EMBL" id="JAPWDV010000002">
    <property type="protein sequence ID" value="KAJ6219616.1"/>
    <property type="molecule type" value="Genomic_DNA"/>
</dbReference>
<evidence type="ECO:0000256" key="1">
    <source>
        <dbReference type="ARBA" id="ARBA00022857"/>
    </source>
</evidence>
<protein>
    <submittedName>
        <fullName evidence="5">Uncharacterized protein</fullName>
    </submittedName>
</protein>
<dbReference type="GO" id="GO:0016491">
    <property type="term" value="F:oxidoreductase activity"/>
    <property type="evidence" value="ECO:0007669"/>
    <property type="project" value="UniProtKB-KW"/>
</dbReference>
<evidence type="ECO:0000256" key="2">
    <source>
        <dbReference type="ARBA" id="ARBA00022955"/>
    </source>
</evidence>
<dbReference type="PRINTS" id="PR00081">
    <property type="entry name" value="GDHRDH"/>
</dbReference>
<accession>A0A9Q0M595</accession>
<dbReference type="AlphaFoldDB" id="A0A9Q0M595"/>
<dbReference type="PANTHER" id="PTHR43086">
    <property type="entry name" value="VERY-LONG-CHAIN 3-OXOOACYL-COA REDUCTASE"/>
    <property type="match status" value="1"/>
</dbReference>
<dbReference type="GO" id="GO:0005783">
    <property type="term" value="C:endoplasmic reticulum"/>
    <property type="evidence" value="ECO:0007669"/>
    <property type="project" value="TreeGrafter"/>
</dbReference>
<dbReference type="Proteomes" id="UP001142055">
    <property type="component" value="Chromosome 2"/>
</dbReference>
<proteinExistence type="inferred from homology"/>
<gene>
    <name evidence="5" type="ORF">RDWZM_005428</name>
</gene>
<dbReference type="OMA" id="THEIQRY"/>
<comment type="similarity">
    <text evidence="4">Belongs to the short-chain dehydrogenases/reductases (SDR) family. 17-beta-HSD 3 subfamily.</text>
</comment>
<organism evidence="5 6">
    <name type="scientific">Blomia tropicalis</name>
    <name type="common">Mite</name>
    <dbReference type="NCBI Taxonomy" id="40697"/>
    <lineage>
        <taxon>Eukaryota</taxon>
        <taxon>Metazoa</taxon>
        <taxon>Ecdysozoa</taxon>
        <taxon>Arthropoda</taxon>
        <taxon>Chelicerata</taxon>
        <taxon>Arachnida</taxon>
        <taxon>Acari</taxon>
        <taxon>Acariformes</taxon>
        <taxon>Sarcoptiformes</taxon>
        <taxon>Astigmata</taxon>
        <taxon>Glycyphagoidea</taxon>
        <taxon>Echimyopodidae</taxon>
        <taxon>Blomia</taxon>
    </lineage>
</organism>
<dbReference type="PANTHER" id="PTHR43086:SF2">
    <property type="entry name" value="HYDROXYSTEROID DEHYDROGENASE-LIKE PROTEIN 1"/>
    <property type="match status" value="1"/>
</dbReference>
<keyword evidence="3" id="KW-0560">Oxidoreductase</keyword>
<dbReference type="InterPro" id="IPR036291">
    <property type="entry name" value="NAD(P)-bd_dom_sf"/>
</dbReference>
<dbReference type="PIRSF" id="PIRSF000126">
    <property type="entry name" value="11-beta-HSD1"/>
    <property type="match status" value="1"/>
</dbReference>
<dbReference type="OrthoDB" id="6502736at2759"/>
<evidence type="ECO:0000256" key="4">
    <source>
        <dbReference type="ARBA" id="ARBA00038261"/>
    </source>
</evidence>
<evidence type="ECO:0000313" key="5">
    <source>
        <dbReference type="EMBL" id="KAJ6219616.1"/>
    </source>
</evidence>
<keyword evidence="2" id="KW-0443">Lipid metabolism</keyword>
<comment type="caution">
    <text evidence="5">The sequence shown here is derived from an EMBL/GenBank/DDBJ whole genome shotgun (WGS) entry which is preliminary data.</text>
</comment>
<dbReference type="InterPro" id="IPR002347">
    <property type="entry name" value="SDR_fam"/>
</dbReference>
<dbReference type="SUPFAM" id="SSF51735">
    <property type="entry name" value="NAD(P)-binding Rossmann-fold domains"/>
    <property type="match status" value="1"/>
</dbReference>
<dbReference type="Pfam" id="PF00106">
    <property type="entry name" value="adh_short"/>
    <property type="match status" value="1"/>
</dbReference>
<evidence type="ECO:0000313" key="6">
    <source>
        <dbReference type="Proteomes" id="UP001142055"/>
    </source>
</evidence>
<dbReference type="CDD" id="cd05356">
    <property type="entry name" value="17beta-HSD1_like_SDR_c"/>
    <property type="match status" value="1"/>
</dbReference>